<evidence type="ECO:0000256" key="2">
    <source>
        <dbReference type="ARBA" id="ARBA00007787"/>
    </source>
</evidence>
<evidence type="ECO:0000256" key="4">
    <source>
        <dbReference type="ARBA" id="ARBA00022982"/>
    </source>
</evidence>
<keyword evidence="6 7" id="KW-0676">Redox-active center</keyword>
<evidence type="ECO:0000256" key="6">
    <source>
        <dbReference type="ARBA" id="ARBA00023284"/>
    </source>
</evidence>
<evidence type="ECO:0000256" key="7">
    <source>
        <dbReference type="RuleBase" id="RU364065"/>
    </source>
</evidence>
<comment type="function">
    <text evidence="1 7">Has a glutathione-disulfide oxidoreductase activity in the presence of NADPH and glutathione reductase. Reduces low molecular weight disulfides and proteins.</text>
</comment>
<dbReference type="Pfam" id="PF00462">
    <property type="entry name" value="Glutaredoxin"/>
    <property type="match status" value="1"/>
</dbReference>
<dbReference type="PROSITE" id="PS51354">
    <property type="entry name" value="GLUTAREDOXIN_2"/>
    <property type="match status" value="1"/>
</dbReference>
<proteinExistence type="inferred from homology"/>
<dbReference type="GO" id="GO:0005737">
    <property type="term" value="C:cytoplasm"/>
    <property type="evidence" value="ECO:0007669"/>
    <property type="project" value="TreeGrafter"/>
</dbReference>
<protein>
    <recommendedName>
        <fullName evidence="7">Glutaredoxin</fullName>
    </recommendedName>
</protein>
<dbReference type="FunFam" id="3.40.30.10:FF:000018">
    <property type="entry name" value="Glutaredoxin"/>
    <property type="match status" value="1"/>
</dbReference>
<name>A0A7C3PFB1_9CYAN</name>
<dbReference type="GO" id="GO:0034599">
    <property type="term" value="P:cellular response to oxidative stress"/>
    <property type="evidence" value="ECO:0007669"/>
    <property type="project" value="TreeGrafter"/>
</dbReference>
<dbReference type="AlphaFoldDB" id="A0A7C3PFB1"/>
<dbReference type="InterPro" id="IPR036249">
    <property type="entry name" value="Thioredoxin-like_sf"/>
</dbReference>
<dbReference type="EMBL" id="DSRU01000013">
    <property type="protein sequence ID" value="HFM96276.1"/>
    <property type="molecule type" value="Genomic_DNA"/>
</dbReference>
<accession>A0A7C3PFB1</accession>
<dbReference type="PROSITE" id="PS00195">
    <property type="entry name" value="GLUTAREDOXIN_1"/>
    <property type="match status" value="1"/>
</dbReference>
<sequence>MAANVEIYTWSTCPFCIRAKALLDRKGVEYTEYCIDGDEAARAVMAKRANGRRSLPQIFINDRHVGGCDDLHALNAEGNLDSLLQA</sequence>
<evidence type="ECO:0000259" key="8">
    <source>
        <dbReference type="Pfam" id="PF00462"/>
    </source>
</evidence>
<dbReference type="NCBIfam" id="TIGR02181">
    <property type="entry name" value="GRX_bact"/>
    <property type="match status" value="1"/>
</dbReference>
<dbReference type="GO" id="GO:0045454">
    <property type="term" value="P:cell redox homeostasis"/>
    <property type="evidence" value="ECO:0007669"/>
    <property type="project" value="InterPro"/>
</dbReference>
<gene>
    <name evidence="9" type="primary">grxC</name>
    <name evidence="9" type="ORF">ENR64_00635</name>
</gene>
<dbReference type="CDD" id="cd03418">
    <property type="entry name" value="GRX_GRXb_1_3_like"/>
    <property type="match status" value="1"/>
</dbReference>
<dbReference type="InterPro" id="IPR011767">
    <property type="entry name" value="GLR_AS"/>
</dbReference>
<dbReference type="InterPro" id="IPR014025">
    <property type="entry name" value="Glutaredoxin_subgr"/>
</dbReference>
<keyword evidence="5" id="KW-1015">Disulfide bond</keyword>
<dbReference type="SUPFAM" id="SSF52833">
    <property type="entry name" value="Thioredoxin-like"/>
    <property type="match status" value="1"/>
</dbReference>
<dbReference type="PANTHER" id="PTHR45694:SF18">
    <property type="entry name" value="GLUTAREDOXIN-1-RELATED"/>
    <property type="match status" value="1"/>
</dbReference>
<evidence type="ECO:0000256" key="5">
    <source>
        <dbReference type="ARBA" id="ARBA00023157"/>
    </source>
</evidence>
<comment type="caution">
    <text evidence="9">The sequence shown here is derived from an EMBL/GenBank/DDBJ whole genome shotgun (WGS) entry which is preliminary data.</text>
</comment>
<dbReference type="InterPro" id="IPR002109">
    <property type="entry name" value="Glutaredoxin"/>
</dbReference>
<evidence type="ECO:0000256" key="1">
    <source>
        <dbReference type="ARBA" id="ARBA00002549"/>
    </source>
</evidence>
<dbReference type="PRINTS" id="PR00160">
    <property type="entry name" value="GLUTAREDOXIN"/>
</dbReference>
<keyword evidence="4 7" id="KW-0249">Electron transport</keyword>
<dbReference type="Gene3D" id="3.40.30.10">
    <property type="entry name" value="Glutaredoxin"/>
    <property type="match status" value="1"/>
</dbReference>
<keyword evidence="3 7" id="KW-0813">Transport</keyword>
<reference evidence="9" key="1">
    <citation type="journal article" date="2020" name="mSystems">
        <title>Genome- and Community-Level Interaction Insights into Carbon Utilization and Element Cycling Functions of Hydrothermarchaeota in Hydrothermal Sediment.</title>
        <authorList>
            <person name="Zhou Z."/>
            <person name="Liu Y."/>
            <person name="Xu W."/>
            <person name="Pan J."/>
            <person name="Luo Z.H."/>
            <person name="Li M."/>
        </authorList>
    </citation>
    <scope>NUCLEOTIDE SEQUENCE [LARGE SCALE GENOMIC DNA]</scope>
    <source>
        <strain evidence="9">SpSt-418</strain>
    </source>
</reference>
<organism evidence="9">
    <name type="scientific">Oscillatoriales cyanobacterium SpSt-418</name>
    <dbReference type="NCBI Taxonomy" id="2282169"/>
    <lineage>
        <taxon>Bacteria</taxon>
        <taxon>Bacillati</taxon>
        <taxon>Cyanobacteriota</taxon>
        <taxon>Cyanophyceae</taxon>
        <taxon>Oscillatoriophycideae</taxon>
        <taxon>Oscillatoriales</taxon>
    </lineage>
</organism>
<dbReference type="InterPro" id="IPR011900">
    <property type="entry name" value="GRX_bact"/>
</dbReference>
<comment type="similarity">
    <text evidence="2 7">Belongs to the glutaredoxin family.</text>
</comment>
<dbReference type="PANTHER" id="PTHR45694">
    <property type="entry name" value="GLUTAREDOXIN 2"/>
    <property type="match status" value="1"/>
</dbReference>
<feature type="domain" description="Glutaredoxin" evidence="8">
    <location>
        <begin position="5"/>
        <end position="65"/>
    </location>
</feature>
<evidence type="ECO:0000313" key="9">
    <source>
        <dbReference type="EMBL" id="HFM96276.1"/>
    </source>
</evidence>
<keyword evidence="7" id="KW-0963">Cytoplasm</keyword>
<dbReference type="GO" id="GO:0015038">
    <property type="term" value="F:glutathione disulfide oxidoreductase activity"/>
    <property type="evidence" value="ECO:0007669"/>
    <property type="project" value="UniProtKB-UniRule"/>
</dbReference>
<evidence type="ECO:0000256" key="3">
    <source>
        <dbReference type="ARBA" id="ARBA00022448"/>
    </source>
</evidence>